<dbReference type="Gene3D" id="3.30.40.10">
    <property type="entry name" value="Zinc/RING finger domain, C3HC4 (zinc finger)"/>
    <property type="match status" value="1"/>
</dbReference>
<evidence type="ECO:0000313" key="5">
    <source>
        <dbReference type="Proteomes" id="UP000245207"/>
    </source>
</evidence>
<keyword evidence="1" id="KW-0863">Zinc-finger</keyword>
<evidence type="ECO:0000259" key="3">
    <source>
        <dbReference type="PROSITE" id="PS50089"/>
    </source>
</evidence>
<keyword evidence="1" id="KW-0479">Metal-binding</keyword>
<name>A0A2U1MDD3_ARTAN</name>
<accession>A0A2U1MDD3</accession>
<keyword evidence="5" id="KW-1185">Reference proteome</keyword>
<feature type="transmembrane region" description="Helical" evidence="2">
    <location>
        <begin position="20"/>
        <end position="42"/>
    </location>
</feature>
<dbReference type="EMBL" id="PKPP01005670">
    <property type="protein sequence ID" value="PWA59264.1"/>
    <property type="molecule type" value="Genomic_DNA"/>
</dbReference>
<keyword evidence="2" id="KW-0812">Transmembrane</keyword>
<keyword evidence="1" id="KW-0862">Zinc</keyword>
<keyword evidence="2" id="KW-1133">Transmembrane helix</keyword>
<dbReference type="AlphaFoldDB" id="A0A2U1MDD3"/>
<protein>
    <submittedName>
        <fullName evidence="4">Zinc finger, RING/FYVE/PHD-type</fullName>
    </submittedName>
</protein>
<evidence type="ECO:0000256" key="2">
    <source>
        <dbReference type="SAM" id="Phobius"/>
    </source>
</evidence>
<dbReference type="InterPro" id="IPR045899">
    <property type="entry name" value="ATL71-like"/>
</dbReference>
<dbReference type="OrthoDB" id="8062037at2759"/>
<keyword evidence="2" id="KW-0472">Membrane</keyword>
<reference evidence="4 5" key="1">
    <citation type="journal article" date="2018" name="Mol. Plant">
        <title>The genome of Artemisia annua provides insight into the evolution of Asteraceae family and artemisinin biosynthesis.</title>
        <authorList>
            <person name="Shen Q."/>
            <person name="Zhang L."/>
            <person name="Liao Z."/>
            <person name="Wang S."/>
            <person name="Yan T."/>
            <person name="Shi P."/>
            <person name="Liu M."/>
            <person name="Fu X."/>
            <person name="Pan Q."/>
            <person name="Wang Y."/>
            <person name="Lv Z."/>
            <person name="Lu X."/>
            <person name="Zhang F."/>
            <person name="Jiang W."/>
            <person name="Ma Y."/>
            <person name="Chen M."/>
            <person name="Hao X."/>
            <person name="Li L."/>
            <person name="Tang Y."/>
            <person name="Lv G."/>
            <person name="Zhou Y."/>
            <person name="Sun X."/>
            <person name="Brodelius P.E."/>
            <person name="Rose J.K.C."/>
            <person name="Tang K."/>
        </authorList>
    </citation>
    <scope>NUCLEOTIDE SEQUENCE [LARGE SCALE GENOMIC DNA]</scope>
    <source>
        <strain evidence="5">cv. Huhao1</strain>
        <tissue evidence="4">Leaf</tissue>
    </source>
</reference>
<dbReference type="SUPFAM" id="SSF57850">
    <property type="entry name" value="RING/U-box"/>
    <property type="match status" value="1"/>
</dbReference>
<organism evidence="4 5">
    <name type="scientific">Artemisia annua</name>
    <name type="common">Sweet wormwood</name>
    <dbReference type="NCBI Taxonomy" id="35608"/>
    <lineage>
        <taxon>Eukaryota</taxon>
        <taxon>Viridiplantae</taxon>
        <taxon>Streptophyta</taxon>
        <taxon>Embryophyta</taxon>
        <taxon>Tracheophyta</taxon>
        <taxon>Spermatophyta</taxon>
        <taxon>Magnoliopsida</taxon>
        <taxon>eudicotyledons</taxon>
        <taxon>Gunneridae</taxon>
        <taxon>Pentapetalae</taxon>
        <taxon>asterids</taxon>
        <taxon>campanulids</taxon>
        <taxon>Asterales</taxon>
        <taxon>Asteraceae</taxon>
        <taxon>Asteroideae</taxon>
        <taxon>Anthemideae</taxon>
        <taxon>Artemisiinae</taxon>
        <taxon>Artemisia</taxon>
    </lineage>
</organism>
<dbReference type="GO" id="GO:0008270">
    <property type="term" value="F:zinc ion binding"/>
    <property type="evidence" value="ECO:0007669"/>
    <property type="project" value="UniProtKB-KW"/>
</dbReference>
<dbReference type="CDD" id="cd16454">
    <property type="entry name" value="RING-H2_PA-TM-RING"/>
    <property type="match status" value="1"/>
</dbReference>
<sequence>MSGTGDSYSGTEPGKTDTGISYVLGLAFAIIILLITLSYASYKCNRSRRSSLVPQDNQQLRTIGTGVNNRVLATIPAFVFSDDMVPNKSDTNASCCSICLVDYKAADVVRLLPECGHLFHRQCIDPWLKVRPTCPVCRSSPLSVKVAIQES</sequence>
<proteinExistence type="predicted"/>
<evidence type="ECO:0000256" key="1">
    <source>
        <dbReference type="PROSITE-ProRule" id="PRU00175"/>
    </source>
</evidence>
<dbReference type="PANTHER" id="PTHR46719:SF21">
    <property type="entry name" value="RING-H2 FINGER PROTEIN ATL70-LIKE"/>
    <property type="match status" value="1"/>
</dbReference>
<dbReference type="InterPro" id="IPR001841">
    <property type="entry name" value="Znf_RING"/>
</dbReference>
<comment type="caution">
    <text evidence="4">The sequence shown here is derived from an EMBL/GenBank/DDBJ whole genome shotgun (WGS) entry which is preliminary data.</text>
</comment>
<dbReference type="Pfam" id="PF13639">
    <property type="entry name" value="zf-RING_2"/>
    <property type="match status" value="1"/>
</dbReference>
<dbReference type="PANTHER" id="PTHR46719">
    <property type="entry name" value="TRANSCRIPTION FACTOR C2H2 FAMILY-RELATED"/>
    <property type="match status" value="1"/>
</dbReference>
<dbReference type="SMART" id="SM00184">
    <property type="entry name" value="RING"/>
    <property type="match status" value="1"/>
</dbReference>
<feature type="domain" description="RING-type" evidence="3">
    <location>
        <begin position="96"/>
        <end position="138"/>
    </location>
</feature>
<dbReference type="Proteomes" id="UP000245207">
    <property type="component" value="Unassembled WGS sequence"/>
</dbReference>
<dbReference type="InterPro" id="IPR013083">
    <property type="entry name" value="Znf_RING/FYVE/PHD"/>
</dbReference>
<gene>
    <name evidence="4" type="ORF">CTI12_AA390890</name>
</gene>
<dbReference type="PROSITE" id="PS50089">
    <property type="entry name" value="ZF_RING_2"/>
    <property type="match status" value="1"/>
</dbReference>
<evidence type="ECO:0000313" key="4">
    <source>
        <dbReference type="EMBL" id="PWA59264.1"/>
    </source>
</evidence>